<dbReference type="AlphaFoldDB" id="A0A9I9EGJ9"/>
<name>A0A9I9EGJ9_CUCME</name>
<sequence length="111" mass="12118">MVSEQSNNETLENNLGETQIEIEPVTTATATIEKLLQNLKKSSIYPTGVVSQSYAPLSDQKMPHTPLLSDAWAHTSSHFHLTAIPFYASSDVQPSNPSGHPHPHVPPMNFG</sequence>
<evidence type="ECO:0000256" key="1">
    <source>
        <dbReference type="SAM" id="MobiDB-lite"/>
    </source>
</evidence>
<feature type="region of interest" description="Disordered" evidence="1">
    <location>
        <begin position="90"/>
        <end position="111"/>
    </location>
</feature>
<protein>
    <submittedName>
        <fullName evidence="2">Uncharacterized protein</fullName>
    </submittedName>
</protein>
<dbReference type="Gramene" id="MELO3C033189.2.1">
    <property type="protein sequence ID" value="MELO3C033189.2.1"/>
    <property type="gene ID" value="MELO3C033189.2"/>
</dbReference>
<evidence type="ECO:0000313" key="2">
    <source>
        <dbReference type="EnsemblPlants" id="MELO3C033189.2.1"/>
    </source>
</evidence>
<organism evidence="2">
    <name type="scientific">Cucumis melo</name>
    <name type="common">Muskmelon</name>
    <dbReference type="NCBI Taxonomy" id="3656"/>
    <lineage>
        <taxon>Eukaryota</taxon>
        <taxon>Viridiplantae</taxon>
        <taxon>Streptophyta</taxon>
        <taxon>Embryophyta</taxon>
        <taxon>Tracheophyta</taxon>
        <taxon>Spermatophyta</taxon>
        <taxon>Magnoliopsida</taxon>
        <taxon>eudicotyledons</taxon>
        <taxon>Gunneridae</taxon>
        <taxon>Pentapetalae</taxon>
        <taxon>rosids</taxon>
        <taxon>fabids</taxon>
        <taxon>Cucurbitales</taxon>
        <taxon>Cucurbitaceae</taxon>
        <taxon>Benincaseae</taxon>
        <taxon>Cucumis</taxon>
    </lineage>
</organism>
<proteinExistence type="predicted"/>
<dbReference type="EnsemblPlants" id="MELO3C033189.2.1">
    <property type="protein sequence ID" value="MELO3C033189.2.1"/>
    <property type="gene ID" value="MELO3C033189.2"/>
</dbReference>
<reference evidence="2" key="1">
    <citation type="submission" date="2023-03" db="UniProtKB">
        <authorList>
            <consortium name="EnsemblPlants"/>
        </authorList>
    </citation>
    <scope>IDENTIFICATION</scope>
</reference>
<accession>A0A9I9EGJ9</accession>